<evidence type="ECO:0000313" key="16">
    <source>
        <dbReference type="Proteomes" id="UP000570595"/>
    </source>
</evidence>
<evidence type="ECO:0000256" key="3">
    <source>
        <dbReference type="ARBA" id="ARBA00022618"/>
    </source>
</evidence>
<protein>
    <recommendedName>
        <fullName evidence="11">Structural maintenance of chromosomes protein</fullName>
    </recommendedName>
</protein>
<dbReference type="PANTHER" id="PTHR18937:SF172">
    <property type="entry name" value="STRUCTURAL MAINTENANCE OF CHROMOSOMES PROTEIN"/>
    <property type="match status" value="1"/>
</dbReference>
<feature type="domain" description="SMC hinge" evidence="14">
    <location>
        <begin position="409"/>
        <end position="522"/>
    </location>
</feature>
<dbReference type="InterPro" id="IPR024704">
    <property type="entry name" value="SMC"/>
</dbReference>
<evidence type="ECO:0000259" key="14">
    <source>
        <dbReference type="SMART" id="SM00968"/>
    </source>
</evidence>
<dbReference type="InterPro" id="IPR027417">
    <property type="entry name" value="P-loop_NTPase"/>
</dbReference>
<dbReference type="SMART" id="SM00968">
    <property type="entry name" value="SMC_hinge"/>
    <property type="match status" value="1"/>
</dbReference>
<comment type="similarity">
    <text evidence="2">Belongs to the SMC family. SMC4 subfamily.</text>
</comment>
<dbReference type="SUPFAM" id="SSF52540">
    <property type="entry name" value="P-loop containing nucleoside triphosphate hydrolases"/>
    <property type="match status" value="1"/>
</dbReference>
<accession>A0A7J6M1W3</accession>
<comment type="subcellular location">
    <subcellularLocation>
        <location evidence="1 11">Nucleus</location>
    </subcellularLocation>
</comment>
<evidence type="ECO:0000256" key="5">
    <source>
        <dbReference type="ARBA" id="ARBA00022776"/>
    </source>
</evidence>
<dbReference type="GO" id="GO:0000796">
    <property type="term" value="C:condensin complex"/>
    <property type="evidence" value="ECO:0007669"/>
    <property type="project" value="TreeGrafter"/>
</dbReference>
<comment type="caution">
    <text evidence="15">The sequence shown here is derived from an EMBL/GenBank/DDBJ whole genome shotgun (WGS) entry which is preliminary data.</text>
</comment>
<keyword evidence="9 11" id="KW-0539">Nucleus</keyword>
<evidence type="ECO:0000256" key="10">
    <source>
        <dbReference type="ARBA" id="ARBA00023306"/>
    </source>
</evidence>
<evidence type="ECO:0000256" key="9">
    <source>
        <dbReference type="ARBA" id="ARBA00023242"/>
    </source>
</evidence>
<keyword evidence="10" id="KW-0131">Cell cycle</keyword>
<feature type="coiled-coil region" evidence="12">
    <location>
        <begin position="966"/>
        <end position="1003"/>
    </location>
</feature>
<dbReference type="GO" id="GO:0007076">
    <property type="term" value="P:mitotic chromosome condensation"/>
    <property type="evidence" value="ECO:0007669"/>
    <property type="project" value="TreeGrafter"/>
</dbReference>
<evidence type="ECO:0000256" key="11">
    <source>
        <dbReference type="PIRNR" id="PIRNR005719"/>
    </source>
</evidence>
<dbReference type="AlphaFoldDB" id="A0A7J6M1W3"/>
<dbReference type="PIRSF" id="PIRSF005719">
    <property type="entry name" value="SMC"/>
    <property type="match status" value="1"/>
</dbReference>
<feature type="coiled-coil region" evidence="12">
    <location>
        <begin position="135"/>
        <end position="360"/>
    </location>
</feature>
<dbReference type="Gene3D" id="3.30.70.1620">
    <property type="match status" value="1"/>
</dbReference>
<dbReference type="InterPro" id="IPR003395">
    <property type="entry name" value="RecF/RecN/SMC_N"/>
</dbReference>
<name>A0A7J6M1W3_PEROL</name>
<dbReference type="PANTHER" id="PTHR18937">
    <property type="entry name" value="STRUCTURAL MAINTENANCE OF CHROMOSOMES SMC FAMILY MEMBER"/>
    <property type="match status" value="1"/>
</dbReference>
<evidence type="ECO:0000256" key="1">
    <source>
        <dbReference type="ARBA" id="ARBA00004123"/>
    </source>
</evidence>
<evidence type="ECO:0000256" key="13">
    <source>
        <dbReference type="SAM" id="MobiDB-lite"/>
    </source>
</evidence>
<dbReference type="Pfam" id="PF06470">
    <property type="entry name" value="SMC_hinge"/>
    <property type="match status" value="1"/>
</dbReference>
<evidence type="ECO:0000256" key="2">
    <source>
        <dbReference type="ARBA" id="ARBA00006005"/>
    </source>
</evidence>
<dbReference type="Gene3D" id="3.40.50.300">
    <property type="entry name" value="P-loop containing nucleotide triphosphate hydrolases"/>
    <property type="match status" value="2"/>
</dbReference>
<dbReference type="GO" id="GO:0005524">
    <property type="term" value="F:ATP binding"/>
    <property type="evidence" value="ECO:0007669"/>
    <property type="project" value="UniProtKB-KW"/>
</dbReference>
<dbReference type="InterPro" id="IPR036277">
    <property type="entry name" value="SMC_hinge_sf"/>
</dbReference>
<keyword evidence="8" id="KW-0226">DNA condensation</keyword>
<evidence type="ECO:0000256" key="7">
    <source>
        <dbReference type="ARBA" id="ARBA00023054"/>
    </source>
</evidence>
<dbReference type="OrthoDB" id="5575062at2759"/>
<dbReference type="GO" id="GO:0051301">
    <property type="term" value="P:cell division"/>
    <property type="evidence" value="ECO:0007669"/>
    <property type="project" value="UniProtKB-KW"/>
</dbReference>
<dbReference type="SUPFAM" id="SSF75553">
    <property type="entry name" value="Smc hinge domain"/>
    <property type="match status" value="1"/>
</dbReference>
<evidence type="ECO:0000256" key="12">
    <source>
        <dbReference type="SAM" id="Coils"/>
    </source>
</evidence>
<dbReference type="FunFam" id="3.40.50.300:FF:000481">
    <property type="entry name" value="Structural maintenance of chromosomes 4"/>
    <property type="match status" value="1"/>
</dbReference>
<proteinExistence type="inferred from homology"/>
<dbReference type="InterPro" id="IPR010935">
    <property type="entry name" value="SMC_hinge"/>
</dbReference>
<dbReference type="Gene3D" id="1.20.1060.20">
    <property type="match status" value="1"/>
</dbReference>
<sequence>MASLRYTIDDRTSSWTEVGDRLRAYGIDLDHNRFLILQGEVESIAMMKPKGEASQPGFLEFLEEIIGSEVFIGDIEKSTENMNRLVEERNLHLNRVNAAHKDVVALEGPKREAMKYVKVQCKLIGSKAKLVQYDRGKADKRRREAEAERKEAAESLKEMMEEIEQANQKVKAAEAECKTKEKACHKISVKCDKLLNKFNEMDRQLTKSKEDLKTCEIKLKRTKKEITTNENKAEKLKDDAKEMEEVDLPKVESDIKKLEEKSESERKKLEEIYGKEAKCSTEKKEELDNLTKDLEELRAVEGEYKRDINDMLKQKKQLTDKVSAAQGQRARVEQEKQIMVDKLKQREEAMEESKRITEQAAGLAEGRTPLAFIGKIDSTQVKMQESGGSQGAPNLRKAIMQAAQSGQLRGVHGRLGDLGTVDDMYDVAACTAASGTLDNIVVDNAEAAQAVVEFCKQRRLGRVTCIILDKIREKKPTGDPPEDTRRLIDLIKPNERKFRPAFYFAVRETLVAKDLNQAQRVGHGETTGGRRYRVVSLDGKLVETSGVMSAGGRTAKGLFGAQRGKDPEAGSYQRLEQQVARLKQKMDELKATREKLTNERSDLQDMNRQMKATLADHEQREQQPVDLDVVKISIQQFDRQLEAIVCPELSDDEKKKVAMLDEKIEDKQGELNEIQAGVAELLEAIKLLKDKILRSEGDKTRAQKRKMEELKKSLEERRNHKRRMALNIRKARENAEKALEKAEQLRKDIETLEKEEEKRRPESEKLQEIALGLFEDHNQLLEQRREQEKVVEELKEKVKQIRDEHQEVKKKEEDLKMNYEEKSNKVKQHEEASRHYSRDLAGLKKEWDDLPTALLFEELEHDSAANIPPAPSRRGSPVTSPARPAGPQLPNETPEQTPERVKQPDDDDEEDGREEPMDCRALGKPVLMDLTEEELAGIEKALSSIKSTVFALEDEIQKMQPNTRAIEDYKKKAADYKKKKDELDAVTKDRDDVRSRLKQLENDRLTMFLTGFHTIREKLKELYQMITLGGDADLELVDGQDPFSLGISFSVRPPRKSWKQIANLSGGEKTLASLALVFALHYYKPTPLYFMDEIDAALDQRNVAIIANYIKERTQKNAQFIIITLRNSMFELADLLVGICKTQDRSKSVMVDPAKYMLRDSSDNSRDSITPLLPVRR</sequence>
<dbReference type="Proteomes" id="UP000570595">
    <property type="component" value="Unassembled WGS sequence"/>
</dbReference>
<keyword evidence="4" id="KW-0547">Nucleotide-binding</keyword>
<keyword evidence="7 12" id="KW-0175">Coiled coil</keyword>
<keyword evidence="5" id="KW-0498">Mitosis</keyword>
<dbReference type="GO" id="GO:0005634">
    <property type="term" value="C:nucleus"/>
    <property type="evidence" value="ECO:0007669"/>
    <property type="project" value="UniProtKB-SubCell"/>
</dbReference>
<feature type="coiled-coil region" evidence="12">
    <location>
        <begin position="572"/>
        <end position="623"/>
    </location>
</feature>
<evidence type="ECO:0000256" key="4">
    <source>
        <dbReference type="ARBA" id="ARBA00022741"/>
    </source>
</evidence>
<keyword evidence="6" id="KW-0067">ATP-binding</keyword>
<reference evidence="15 16" key="1">
    <citation type="submission" date="2020-04" db="EMBL/GenBank/DDBJ databases">
        <title>Perkinsus olseni comparative genomics.</title>
        <authorList>
            <person name="Bogema D.R."/>
        </authorList>
    </citation>
    <scope>NUCLEOTIDE SEQUENCE [LARGE SCALE GENOMIC DNA]</scope>
    <source>
        <strain evidence="15">ATCC PRA-179</strain>
    </source>
</reference>
<evidence type="ECO:0000256" key="8">
    <source>
        <dbReference type="ARBA" id="ARBA00023067"/>
    </source>
</evidence>
<dbReference type="Pfam" id="PF02463">
    <property type="entry name" value="SMC_N"/>
    <property type="match status" value="1"/>
</dbReference>
<evidence type="ECO:0000313" key="15">
    <source>
        <dbReference type="EMBL" id="KAF4665467.1"/>
    </source>
</evidence>
<gene>
    <name evidence="15" type="ORF">FOZ61_010879</name>
</gene>
<evidence type="ECO:0000256" key="6">
    <source>
        <dbReference type="ARBA" id="ARBA00022840"/>
    </source>
</evidence>
<feature type="region of interest" description="Disordered" evidence="13">
    <location>
        <begin position="863"/>
        <end position="924"/>
    </location>
</feature>
<organism evidence="15 16">
    <name type="scientific">Perkinsus olseni</name>
    <name type="common">Perkinsus atlanticus</name>
    <dbReference type="NCBI Taxonomy" id="32597"/>
    <lineage>
        <taxon>Eukaryota</taxon>
        <taxon>Sar</taxon>
        <taxon>Alveolata</taxon>
        <taxon>Perkinsozoa</taxon>
        <taxon>Perkinsea</taxon>
        <taxon>Perkinsida</taxon>
        <taxon>Perkinsidae</taxon>
        <taxon>Perkinsus</taxon>
    </lineage>
</organism>
<feature type="region of interest" description="Disordered" evidence="13">
    <location>
        <begin position="801"/>
        <end position="841"/>
    </location>
</feature>
<dbReference type="GO" id="GO:0016887">
    <property type="term" value="F:ATP hydrolysis activity"/>
    <property type="evidence" value="ECO:0007669"/>
    <property type="project" value="InterPro"/>
</dbReference>
<keyword evidence="3" id="KW-0132">Cell division</keyword>
<dbReference type="EMBL" id="JABAHT010000093">
    <property type="protein sequence ID" value="KAF4665467.1"/>
    <property type="molecule type" value="Genomic_DNA"/>
</dbReference>